<dbReference type="eggNOG" id="ENOG5032TNS">
    <property type="taxonomic scope" value="Bacteria"/>
</dbReference>
<evidence type="ECO:0000313" key="2">
    <source>
        <dbReference type="Proteomes" id="UP000028073"/>
    </source>
</evidence>
<dbReference type="Proteomes" id="UP000028073">
    <property type="component" value="Unassembled WGS sequence"/>
</dbReference>
<reference evidence="1 2" key="1">
    <citation type="submission" date="2014-06" db="EMBL/GenBank/DDBJ databases">
        <title>Whole Genome Sequences of Three Symbiotic Endozoicomonas Bacteria.</title>
        <authorList>
            <person name="Neave M.J."/>
            <person name="Apprill A."/>
            <person name="Voolstra C.R."/>
        </authorList>
    </citation>
    <scope>NUCLEOTIDE SEQUENCE [LARGE SCALE GENOMIC DNA]</scope>
    <source>
        <strain evidence="1 2">DSM 25634</strain>
    </source>
</reference>
<comment type="caution">
    <text evidence="1">The sequence shown here is derived from an EMBL/GenBank/DDBJ whole genome shotgun (WGS) entry which is preliminary data.</text>
</comment>
<evidence type="ECO:0000313" key="1">
    <source>
        <dbReference type="EMBL" id="KEQ18821.1"/>
    </source>
</evidence>
<dbReference type="InterPro" id="IPR047742">
    <property type="entry name" value="PA4642-like"/>
</dbReference>
<sequence length="96" mass="10898">MKKDKQKVIGEVLNDERIKELLTLQPPMGEDRALHILTRAYRALRADDFERFLRFYTETGLAINPATPEGGSFLSTLEQHQHASPYIQALKNCGAN</sequence>
<keyword evidence="2" id="KW-1185">Reference proteome</keyword>
<dbReference type="EMBL" id="JOKH01000001">
    <property type="protein sequence ID" value="KEQ18821.1"/>
    <property type="molecule type" value="Genomic_DNA"/>
</dbReference>
<name>A0A081NK48_9GAMM</name>
<dbReference type="RefSeq" id="WP_034832216.1">
    <property type="nucleotide sequence ID" value="NZ_JOKH01000001.1"/>
</dbReference>
<dbReference type="OrthoDB" id="5736604at2"/>
<dbReference type="AlphaFoldDB" id="A0A081NK48"/>
<proteinExistence type="predicted"/>
<evidence type="ECO:0008006" key="3">
    <source>
        <dbReference type="Google" id="ProtNLM"/>
    </source>
</evidence>
<dbReference type="STRING" id="1137799.GZ78_01710"/>
<gene>
    <name evidence="1" type="ORF">GZ78_01710</name>
</gene>
<protein>
    <recommendedName>
        <fullName evidence="3">Aminopeptidase</fullName>
    </recommendedName>
</protein>
<organism evidence="1 2">
    <name type="scientific">Endozoicomonas numazuensis</name>
    <dbReference type="NCBI Taxonomy" id="1137799"/>
    <lineage>
        <taxon>Bacteria</taxon>
        <taxon>Pseudomonadati</taxon>
        <taxon>Pseudomonadota</taxon>
        <taxon>Gammaproteobacteria</taxon>
        <taxon>Oceanospirillales</taxon>
        <taxon>Endozoicomonadaceae</taxon>
        <taxon>Endozoicomonas</taxon>
    </lineage>
</organism>
<dbReference type="NCBIfam" id="NF038106">
    <property type="entry name" value="gamma_NF038106"/>
    <property type="match status" value="1"/>
</dbReference>
<accession>A0A081NK48</accession>